<keyword evidence="1" id="KW-0472">Membrane</keyword>
<proteinExistence type="predicted"/>
<keyword evidence="1" id="KW-1133">Transmembrane helix</keyword>
<keyword evidence="1" id="KW-0812">Transmembrane</keyword>
<reference evidence="2 3" key="1">
    <citation type="journal article" date="2019" name="mSystems">
        <title>Life at home and on the roam: Genomic adaptions reflect the dual lifestyle of an intracellular, facultative symbiont.</title>
        <authorList>
            <person name="Burgsdorf I."/>
        </authorList>
    </citation>
    <scope>NUCLEOTIDE SEQUENCE [LARGE SCALE GENOMIC DNA]</scope>
    <source>
        <strain evidence="2">277cV</strain>
    </source>
</reference>
<gene>
    <name evidence="2" type="ORF">ERJ67_08385</name>
</gene>
<evidence type="ECO:0000313" key="3">
    <source>
        <dbReference type="Proteomes" id="UP000317990"/>
    </source>
</evidence>
<comment type="caution">
    <text evidence="2">The sequence shown here is derived from an EMBL/GenBank/DDBJ whole genome shotgun (WGS) entry which is preliminary data.</text>
</comment>
<dbReference type="EMBL" id="SRMO01000080">
    <property type="protein sequence ID" value="TGG91253.1"/>
    <property type="molecule type" value="Genomic_DNA"/>
</dbReference>
<sequence length="61" mass="6842">MQQQQPTPPESLDWEVLKQRLDALRDKEPSKPSLTPQRAGTLLLVLLGFSTVAVLASIWSR</sequence>
<organism evidence="2 3">
    <name type="scientific">Aphanocapsa feldmannii 277cV</name>
    <dbReference type="NCBI Taxonomy" id="2507553"/>
    <lineage>
        <taxon>Bacteria</taxon>
        <taxon>Bacillati</taxon>
        <taxon>Cyanobacteriota</taxon>
        <taxon>Cyanophyceae</taxon>
        <taxon>Oscillatoriophycideae</taxon>
        <taxon>Chroococcales</taxon>
        <taxon>Microcystaceae</taxon>
        <taxon>Aphanocapsa</taxon>
    </lineage>
</organism>
<accession>A0A524RM45</accession>
<dbReference type="AlphaFoldDB" id="A0A524RM45"/>
<feature type="transmembrane region" description="Helical" evidence="1">
    <location>
        <begin position="39"/>
        <end position="59"/>
    </location>
</feature>
<evidence type="ECO:0000256" key="1">
    <source>
        <dbReference type="SAM" id="Phobius"/>
    </source>
</evidence>
<evidence type="ECO:0000313" key="2">
    <source>
        <dbReference type="EMBL" id="TGG91253.1"/>
    </source>
</evidence>
<dbReference type="Proteomes" id="UP000317990">
    <property type="component" value="Unassembled WGS sequence"/>
</dbReference>
<protein>
    <submittedName>
        <fullName evidence="2">Uncharacterized protein</fullName>
    </submittedName>
</protein>
<name>A0A524RM45_9CHRO</name>